<dbReference type="AlphaFoldDB" id="A0A1E4SXI7"/>
<evidence type="ECO:0000256" key="1">
    <source>
        <dbReference type="SAM" id="MobiDB-lite"/>
    </source>
</evidence>
<dbReference type="OrthoDB" id="3992389at2759"/>
<gene>
    <name evidence="2" type="ORF">CANARDRAFT_69123</name>
</gene>
<evidence type="ECO:0000313" key="3">
    <source>
        <dbReference type="Proteomes" id="UP000094801"/>
    </source>
</evidence>
<dbReference type="PANTHER" id="PTHR21708:SF25">
    <property type="entry name" value="PROTEIN PAM1-RELATED"/>
    <property type="match status" value="1"/>
</dbReference>
<dbReference type="PANTHER" id="PTHR21708">
    <property type="entry name" value="PROBABLE 2-DEHYDROPANTOATE 2-REDUCTASE"/>
    <property type="match status" value="1"/>
</dbReference>
<sequence>MVTLKAASFGDIASSSFLVWRLSLAGIITVVVGSSCINQSDSSIHWSSNKYGESDYKPSHVVKIPSDLNSLNGKIDFFDLLLVDCGNLERLELLAKHVKPFVNEATIILVNSQYSTGLEDTFSGFFPKSCVFGIICDADVRVVTAKGVNSYYHRGLNVTTVVGSTLDNNNSVSKALQESSLVNSKLNGFLEALKSSEVYPCYVIPKGVNPTLRSQSWKRITSFISLEVLLVVYGTLDLTNKLSLAIGMGALSDILAVGRADGVLGLPSDKDFNLQKSLYDTMVKEHNQKYPCSFIKTAANPQSTVSSKDKAKDISTCVHNFDKGYEDHIAISLKRVISLAERYGLKLSYIECIYSFFIQIEKIQKDKQYDWLKQESIKTNNQHWQPTPSTSRTNFSQEQPPFQQQQLPFYPVQNYPSQQMQQQQYQAPIDSRQQILLTGQPIYYSQNAIYSAPPRAQMAPINYNYNDKYVSTNLISIHPRFHDSSSGSSTPSVQSSSQVIHPMKSSIYRKTSTSTIQSGDSLTKSQQSMYEYANVNNILDDTTSRFGEVDTVEAMSTLGLEESKN</sequence>
<name>A0A1E4SXI7_9ASCO</name>
<keyword evidence="3" id="KW-1185">Reference proteome</keyword>
<dbReference type="InterPro" id="IPR051402">
    <property type="entry name" value="KPR-Related"/>
</dbReference>
<dbReference type="EMBL" id="KV453858">
    <property type="protein sequence ID" value="ODV84220.1"/>
    <property type="molecule type" value="Genomic_DNA"/>
</dbReference>
<dbReference type="STRING" id="983967.A0A1E4SXI7"/>
<dbReference type="GO" id="GO:0005737">
    <property type="term" value="C:cytoplasm"/>
    <property type="evidence" value="ECO:0007669"/>
    <property type="project" value="TreeGrafter"/>
</dbReference>
<feature type="compositionally biased region" description="Polar residues" evidence="1">
    <location>
        <begin position="380"/>
        <end position="394"/>
    </location>
</feature>
<protein>
    <recommendedName>
        <fullName evidence="4">Ketopantoate reductase C-terminal domain-containing protein</fullName>
    </recommendedName>
</protein>
<organism evidence="2 3">
    <name type="scientific">[Candida] arabinofermentans NRRL YB-2248</name>
    <dbReference type="NCBI Taxonomy" id="983967"/>
    <lineage>
        <taxon>Eukaryota</taxon>
        <taxon>Fungi</taxon>
        <taxon>Dikarya</taxon>
        <taxon>Ascomycota</taxon>
        <taxon>Saccharomycotina</taxon>
        <taxon>Pichiomycetes</taxon>
        <taxon>Pichiales</taxon>
        <taxon>Pichiaceae</taxon>
        <taxon>Ogataea</taxon>
        <taxon>Ogataea/Candida clade</taxon>
    </lineage>
</organism>
<proteinExistence type="predicted"/>
<accession>A0A1E4SXI7</accession>
<evidence type="ECO:0008006" key="4">
    <source>
        <dbReference type="Google" id="ProtNLM"/>
    </source>
</evidence>
<reference evidence="3" key="1">
    <citation type="submission" date="2016-04" db="EMBL/GenBank/DDBJ databases">
        <title>Comparative genomics of biotechnologically important yeasts.</title>
        <authorList>
            <consortium name="DOE Joint Genome Institute"/>
            <person name="Riley R."/>
            <person name="Haridas S."/>
            <person name="Wolfe K.H."/>
            <person name="Lopes M.R."/>
            <person name="Hittinger C.T."/>
            <person name="Goker M."/>
            <person name="Salamov A."/>
            <person name="Wisecaver J."/>
            <person name="Long T.M."/>
            <person name="Aerts A.L."/>
            <person name="Barry K."/>
            <person name="Choi C."/>
            <person name="Clum A."/>
            <person name="Coughlan A.Y."/>
            <person name="Deshpande S."/>
            <person name="Douglass A.P."/>
            <person name="Hanson S.J."/>
            <person name="Klenk H.-P."/>
            <person name="Labutti K."/>
            <person name="Lapidus A."/>
            <person name="Lindquist E."/>
            <person name="Lipzen A."/>
            <person name="Meier-Kolthoff J.P."/>
            <person name="Ohm R.A."/>
            <person name="Otillar R.P."/>
            <person name="Pangilinan J."/>
            <person name="Peng Y."/>
            <person name="Rokas A."/>
            <person name="Rosa C.A."/>
            <person name="Scheuner C."/>
            <person name="Sibirny A.A."/>
            <person name="Slot J.C."/>
            <person name="Stielow J.B."/>
            <person name="Sun H."/>
            <person name="Kurtzman C.P."/>
            <person name="Blackwell M."/>
            <person name="Grigoriev I.V."/>
            <person name="Jeffries T.W."/>
        </authorList>
    </citation>
    <scope>NUCLEOTIDE SEQUENCE [LARGE SCALE GENOMIC DNA]</scope>
    <source>
        <strain evidence="3">NRRL YB-2248</strain>
    </source>
</reference>
<feature type="region of interest" description="Disordered" evidence="1">
    <location>
        <begin position="380"/>
        <end position="400"/>
    </location>
</feature>
<evidence type="ECO:0000313" key="2">
    <source>
        <dbReference type="EMBL" id="ODV84220.1"/>
    </source>
</evidence>
<dbReference type="Proteomes" id="UP000094801">
    <property type="component" value="Unassembled WGS sequence"/>
</dbReference>